<comment type="caution">
    <text evidence="2">The sequence shown here is derived from an EMBL/GenBank/DDBJ whole genome shotgun (WGS) entry which is preliminary data.</text>
</comment>
<dbReference type="SMART" id="SM00969">
    <property type="entry name" value="SOCS_box"/>
    <property type="match status" value="1"/>
</dbReference>
<dbReference type="InterPro" id="IPR001496">
    <property type="entry name" value="SOCS_box"/>
</dbReference>
<evidence type="ECO:0000313" key="3">
    <source>
        <dbReference type="Proteomes" id="UP001209878"/>
    </source>
</evidence>
<protein>
    <recommendedName>
        <fullName evidence="1">SOCS box domain-containing protein</fullName>
    </recommendedName>
</protein>
<dbReference type="PROSITE" id="PS50225">
    <property type="entry name" value="SOCS"/>
    <property type="match status" value="1"/>
</dbReference>
<dbReference type="EMBL" id="JAODUO010000195">
    <property type="protein sequence ID" value="KAK2186574.1"/>
    <property type="molecule type" value="Genomic_DNA"/>
</dbReference>
<sequence>MNWLRGKLSRKHRRKPENSEFARVWQSHCFDATPDQQLVRDVGSELREKIAAKSVDPAGVAKDVVRFVIGCTDDTKRDVNRMLILELIDILASFRPDDRDTVRLVLGALYSVRRIVDREAFLFDHVDSGELDDVTRRKTDYMLRAVAGWRLPAHEPWTPGAGRYFLDLPMTTAKGAVGTTQPTLIYQALYHLQDAQLVLDVLRCGVHPSCFYLWAVCMHIDFCLLWQRNGVDRQLVTDTTLLRYFCRARHYMHPHVIRNGADVFIGQLLQRAGDIDIDDLLLLTADVQRFLPPDRYIHASSLKHQCRLVIRHALLLSDNLPRGIEFLQLPPLVKDYVDLLYD</sequence>
<feature type="domain" description="SOCS box" evidence="1">
    <location>
        <begin position="282"/>
        <end position="338"/>
    </location>
</feature>
<evidence type="ECO:0000313" key="2">
    <source>
        <dbReference type="EMBL" id="KAK2186574.1"/>
    </source>
</evidence>
<dbReference type="GO" id="GO:0035556">
    <property type="term" value="P:intracellular signal transduction"/>
    <property type="evidence" value="ECO:0007669"/>
    <property type="project" value="InterPro"/>
</dbReference>
<name>A0AAD9UEN8_RIDPI</name>
<dbReference type="Proteomes" id="UP001209878">
    <property type="component" value="Unassembled WGS sequence"/>
</dbReference>
<proteinExistence type="predicted"/>
<dbReference type="AlphaFoldDB" id="A0AAD9UEN8"/>
<accession>A0AAD9UEN8</accession>
<gene>
    <name evidence="2" type="ORF">NP493_195g03014</name>
</gene>
<dbReference type="SUPFAM" id="SSF158235">
    <property type="entry name" value="SOCS box-like"/>
    <property type="match status" value="1"/>
</dbReference>
<keyword evidence="3" id="KW-1185">Reference proteome</keyword>
<evidence type="ECO:0000259" key="1">
    <source>
        <dbReference type="PROSITE" id="PS50225"/>
    </source>
</evidence>
<dbReference type="Gene3D" id="1.10.750.20">
    <property type="entry name" value="SOCS box"/>
    <property type="match status" value="1"/>
</dbReference>
<dbReference type="CDD" id="cd03587">
    <property type="entry name" value="SOCS"/>
    <property type="match status" value="1"/>
</dbReference>
<dbReference type="Pfam" id="PF07525">
    <property type="entry name" value="SOCS_box"/>
    <property type="match status" value="1"/>
</dbReference>
<reference evidence="2" key="1">
    <citation type="journal article" date="2023" name="Mol. Biol. Evol.">
        <title>Third-Generation Sequencing Reveals the Adaptive Role of the Epigenome in Three Deep-Sea Polychaetes.</title>
        <authorList>
            <person name="Perez M."/>
            <person name="Aroh O."/>
            <person name="Sun Y."/>
            <person name="Lan Y."/>
            <person name="Juniper S.K."/>
            <person name="Young C.R."/>
            <person name="Angers B."/>
            <person name="Qian P.Y."/>
        </authorList>
    </citation>
    <scope>NUCLEOTIDE SEQUENCE</scope>
    <source>
        <strain evidence="2">R07B-5</strain>
    </source>
</reference>
<organism evidence="2 3">
    <name type="scientific">Ridgeia piscesae</name>
    <name type="common">Tubeworm</name>
    <dbReference type="NCBI Taxonomy" id="27915"/>
    <lineage>
        <taxon>Eukaryota</taxon>
        <taxon>Metazoa</taxon>
        <taxon>Spiralia</taxon>
        <taxon>Lophotrochozoa</taxon>
        <taxon>Annelida</taxon>
        <taxon>Polychaeta</taxon>
        <taxon>Sedentaria</taxon>
        <taxon>Canalipalpata</taxon>
        <taxon>Sabellida</taxon>
        <taxon>Siboglinidae</taxon>
        <taxon>Ridgeia</taxon>
    </lineage>
</organism>
<dbReference type="InterPro" id="IPR036036">
    <property type="entry name" value="SOCS_box-like_dom_sf"/>
</dbReference>